<dbReference type="PANTHER" id="PTHR12103:SF12">
    <property type="entry name" value="FI20020P1"/>
    <property type="match status" value="1"/>
</dbReference>
<dbReference type="InterPro" id="IPR016695">
    <property type="entry name" value="Pur_nucleotidase"/>
</dbReference>
<dbReference type="EnsemblMetazoa" id="G14801.1">
    <property type="protein sequence ID" value="G14801.1:cds"/>
    <property type="gene ID" value="G14801"/>
</dbReference>
<feature type="binding site" evidence="6">
    <location>
        <position position="87"/>
    </location>
    <ligand>
        <name>Mg(2+)</name>
        <dbReference type="ChEBI" id="CHEBI:18420"/>
    </ligand>
</feature>
<evidence type="ECO:0000256" key="4">
    <source>
        <dbReference type="ARBA" id="ARBA00022842"/>
    </source>
</evidence>
<accession>A0A8W8IL27</accession>
<comment type="cofactor">
    <cofactor evidence="6">
        <name>Mg(2+)</name>
        <dbReference type="ChEBI" id="CHEBI:18420"/>
    </cofactor>
    <text evidence="6">Binds 1 Mg(2+) ion per subunit.</text>
</comment>
<feature type="binding site" evidence="6">
    <location>
        <position position="371"/>
    </location>
    <ligand>
        <name>Mg(2+)</name>
        <dbReference type="ChEBI" id="CHEBI:18420"/>
    </ligand>
</feature>
<sequence length="493" mass="57828">MQTGRICFQRYCIRKRIFYKYLKENSIVRRMISSNVNGTGSINWSEIYNRQKKKLQENFKDPVQINPNAIFANNETSLSEIDIYGFDYDYTLACYKPELHYLIFKLGQEALIQKYGYPSELINIEYCPDFAVRGCHYDVRKGLLLKLDSFHNIQLGTVYRGTKALSDEAVKTLYGGIHVSLEDMNTFYGTGPMYQLVDLFAPPEMTLLCNLTDFFMENGIPYDPEYVFHDVRSAVQGVHTSGLLHSQILADLETYLDKDSGTSDLLESLVSQGKQLFLITNSGFPFVDAGMKFLIGNHWRDLFEVIITKARKPKFFNESKRPFRIYDPQTNSESYDRVLKLSKGKIYQQGNYYMLQDMTGWYGFNVLYFGDHVYSDLAREIIRSNCLEYQQAVKWLNILQNLIENAQMDTTQDTTEIRQSWLDERKEIRNYTKSLFNAQFGSIFRTYHNPTYFSRRLARFADLYMSNVRNLLNYPIEHTFYPRRMELPHEPHV</sequence>
<evidence type="ECO:0000256" key="6">
    <source>
        <dbReference type="PIRSR" id="PIRSR017434-2"/>
    </source>
</evidence>
<dbReference type="GO" id="GO:0046872">
    <property type="term" value="F:metal ion binding"/>
    <property type="evidence" value="ECO:0007669"/>
    <property type="project" value="UniProtKB-KW"/>
</dbReference>
<evidence type="ECO:0000256" key="3">
    <source>
        <dbReference type="ARBA" id="ARBA00022801"/>
    </source>
</evidence>
<protein>
    <recommendedName>
        <fullName evidence="9">5'-nucleotidase domain-containing protein 3</fullName>
    </recommendedName>
</protein>
<organism evidence="7 8">
    <name type="scientific">Magallana gigas</name>
    <name type="common">Pacific oyster</name>
    <name type="synonym">Crassostrea gigas</name>
    <dbReference type="NCBI Taxonomy" id="29159"/>
    <lineage>
        <taxon>Eukaryota</taxon>
        <taxon>Metazoa</taxon>
        <taxon>Spiralia</taxon>
        <taxon>Lophotrochozoa</taxon>
        <taxon>Mollusca</taxon>
        <taxon>Bivalvia</taxon>
        <taxon>Autobranchia</taxon>
        <taxon>Pteriomorphia</taxon>
        <taxon>Ostreida</taxon>
        <taxon>Ostreoidea</taxon>
        <taxon>Ostreidae</taxon>
        <taxon>Magallana</taxon>
    </lineage>
</organism>
<name>A0A8W8IL27_MAGGI</name>
<dbReference type="Proteomes" id="UP000005408">
    <property type="component" value="Unassembled WGS sequence"/>
</dbReference>
<dbReference type="PANTHER" id="PTHR12103">
    <property type="entry name" value="5'-NUCLEOTIDASE DOMAIN-CONTAINING"/>
    <property type="match status" value="1"/>
</dbReference>
<evidence type="ECO:0000256" key="1">
    <source>
        <dbReference type="ARBA" id="ARBA00009589"/>
    </source>
</evidence>
<dbReference type="InterPro" id="IPR008380">
    <property type="entry name" value="HAD-SF_hydro_IG_5-nucl"/>
</dbReference>
<keyword evidence="3" id="KW-0378">Hydrolase</keyword>
<feature type="binding site" evidence="6">
    <location>
        <position position="89"/>
    </location>
    <ligand>
        <name>GMP</name>
        <dbReference type="ChEBI" id="CHEBI:58115"/>
    </ligand>
</feature>
<evidence type="ECO:0000256" key="5">
    <source>
        <dbReference type="PIRSR" id="PIRSR017434-1"/>
    </source>
</evidence>
<dbReference type="InterPro" id="IPR023214">
    <property type="entry name" value="HAD_sf"/>
</dbReference>
<keyword evidence="8" id="KW-1185">Reference proteome</keyword>
<evidence type="ECO:0000256" key="2">
    <source>
        <dbReference type="ARBA" id="ARBA00022723"/>
    </source>
</evidence>
<keyword evidence="2 6" id="KW-0479">Metal-binding</keyword>
<dbReference type="NCBIfam" id="TIGR02244">
    <property type="entry name" value="HAD-IG-Ncltidse"/>
    <property type="match status" value="1"/>
</dbReference>
<keyword evidence="4 6" id="KW-0460">Magnesium</keyword>
<reference evidence="7" key="1">
    <citation type="submission" date="2022-08" db="UniProtKB">
        <authorList>
            <consortium name="EnsemblMetazoa"/>
        </authorList>
    </citation>
    <scope>IDENTIFICATION</scope>
    <source>
        <strain evidence="7">05x7-T-G4-1.051#20</strain>
    </source>
</reference>
<dbReference type="Pfam" id="PF05761">
    <property type="entry name" value="5_nucleotid"/>
    <property type="match status" value="1"/>
</dbReference>
<evidence type="ECO:0000313" key="8">
    <source>
        <dbReference type="Proteomes" id="UP000005408"/>
    </source>
</evidence>
<dbReference type="InterPro" id="IPR036412">
    <property type="entry name" value="HAD-like_sf"/>
</dbReference>
<evidence type="ECO:0000313" key="7">
    <source>
        <dbReference type="EnsemblMetazoa" id="G14801.1:cds"/>
    </source>
</evidence>
<comment type="similarity">
    <text evidence="1">Belongs to the 5'(3')-deoxyribonucleotidase family.</text>
</comment>
<dbReference type="Gene3D" id="3.40.50.1000">
    <property type="entry name" value="HAD superfamily/HAD-like"/>
    <property type="match status" value="1"/>
</dbReference>
<feature type="active site" description="Proton donor" evidence="5">
    <location>
        <position position="89"/>
    </location>
</feature>
<dbReference type="PIRSF" id="PIRSF017434">
    <property type="entry name" value="Purine_5'-nucleotidase"/>
    <property type="match status" value="1"/>
</dbReference>
<proteinExistence type="inferred from homology"/>
<feature type="active site" description="Nucleophile" evidence="5">
    <location>
        <position position="87"/>
    </location>
</feature>
<dbReference type="GO" id="GO:0008253">
    <property type="term" value="F:5'-nucleotidase activity"/>
    <property type="evidence" value="ECO:0007669"/>
    <property type="project" value="TreeGrafter"/>
</dbReference>
<dbReference type="AlphaFoldDB" id="A0A8W8IL27"/>
<dbReference type="SUPFAM" id="SSF56784">
    <property type="entry name" value="HAD-like"/>
    <property type="match status" value="1"/>
</dbReference>
<evidence type="ECO:0008006" key="9">
    <source>
        <dbReference type="Google" id="ProtNLM"/>
    </source>
</evidence>